<reference evidence="3" key="1">
    <citation type="journal article" date="2019" name="Int. J. Syst. Evol. Microbiol.">
        <title>The Global Catalogue of Microorganisms (GCM) 10K type strain sequencing project: providing services to taxonomists for standard genome sequencing and annotation.</title>
        <authorList>
            <consortium name="The Broad Institute Genomics Platform"/>
            <consortium name="The Broad Institute Genome Sequencing Center for Infectious Disease"/>
            <person name="Wu L."/>
            <person name="Ma J."/>
        </authorList>
    </citation>
    <scope>NUCLEOTIDE SEQUENCE [LARGE SCALE GENOMIC DNA]</scope>
    <source>
        <strain evidence="3">JCM 30346</strain>
    </source>
</reference>
<name>A0ABW1NLD0_9ACTN</name>
<accession>A0ABW1NLD0</accession>
<feature type="region of interest" description="Disordered" evidence="1">
    <location>
        <begin position="58"/>
        <end position="88"/>
    </location>
</feature>
<evidence type="ECO:0000313" key="2">
    <source>
        <dbReference type="EMBL" id="MFC6084061.1"/>
    </source>
</evidence>
<feature type="compositionally biased region" description="Polar residues" evidence="1">
    <location>
        <begin position="79"/>
        <end position="88"/>
    </location>
</feature>
<gene>
    <name evidence="2" type="ORF">ACFP1K_23065</name>
</gene>
<protein>
    <submittedName>
        <fullName evidence="2">Uncharacterized protein</fullName>
    </submittedName>
</protein>
<sequence length="88" mass="9613">MKQNVGVHHHWHPGPLGELLQLLRLLLGGMEHSKLRFGVSTGRVGLLRRSAVTAEQIPVGRRRQRSLAKSGLANDRVSRGSTSSTAVK</sequence>
<comment type="caution">
    <text evidence="2">The sequence shown here is derived from an EMBL/GenBank/DDBJ whole genome shotgun (WGS) entry which is preliminary data.</text>
</comment>
<dbReference type="Proteomes" id="UP001596137">
    <property type="component" value="Unassembled WGS sequence"/>
</dbReference>
<organism evidence="2 3">
    <name type="scientific">Sphaerisporangium aureirubrum</name>
    <dbReference type="NCBI Taxonomy" id="1544736"/>
    <lineage>
        <taxon>Bacteria</taxon>
        <taxon>Bacillati</taxon>
        <taxon>Actinomycetota</taxon>
        <taxon>Actinomycetes</taxon>
        <taxon>Streptosporangiales</taxon>
        <taxon>Streptosporangiaceae</taxon>
        <taxon>Sphaerisporangium</taxon>
    </lineage>
</organism>
<proteinExistence type="predicted"/>
<evidence type="ECO:0000313" key="3">
    <source>
        <dbReference type="Proteomes" id="UP001596137"/>
    </source>
</evidence>
<keyword evidence="3" id="KW-1185">Reference proteome</keyword>
<evidence type="ECO:0000256" key="1">
    <source>
        <dbReference type="SAM" id="MobiDB-lite"/>
    </source>
</evidence>
<dbReference type="EMBL" id="JBHSRF010000036">
    <property type="protein sequence ID" value="MFC6084061.1"/>
    <property type="molecule type" value="Genomic_DNA"/>
</dbReference>
<dbReference type="RefSeq" id="WP_380756708.1">
    <property type="nucleotide sequence ID" value="NZ_JBHSRF010000036.1"/>
</dbReference>